<proteinExistence type="predicted"/>
<gene>
    <name evidence="2" type="ORF">V5O48_000975</name>
</gene>
<protein>
    <recommendedName>
        <fullName evidence="4">Aromatic compound dioxygenase</fullName>
    </recommendedName>
</protein>
<keyword evidence="1" id="KW-0732">Signal</keyword>
<keyword evidence="3" id="KW-1185">Reference proteome</keyword>
<reference evidence="2 3" key="1">
    <citation type="submission" date="2024-02" db="EMBL/GenBank/DDBJ databases">
        <title>A draft genome for the cacao thread blight pathogen Marasmius crinis-equi.</title>
        <authorList>
            <person name="Cohen S.P."/>
            <person name="Baruah I.K."/>
            <person name="Amoako-Attah I."/>
            <person name="Bukari Y."/>
            <person name="Meinhardt L.W."/>
            <person name="Bailey B.A."/>
        </authorList>
    </citation>
    <scope>NUCLEOTIDE SEQUENCE [LARGE SCALE GENOMIC DNA]</scope>
    <source>
        <strain evidence="2 3">GH-76</strain>
    </source>
</reference>
<dbReference type="Proteomes" id="UP001465976">
    <property type="component" value="Unassembled WGS sequence"/>
</dbReference>
<sequence length="265" mass="28236">MKLATSIITAAALLSGFAAAAPAQLVARDCSAEIAAFNLARREKRGLDKRTFYTGLQNLTCTLSPEVAKVDYVSNAPIRSDITEGQAGISLTLDIGLLDVTTCQPLKNAMVEVWGPNAVGQYGSTFLRGAFQATSSGIAEFQTIFPGFTSSGANHINIAVHQSGTMGSATAHNGQLFFTDRWTDVISMSDNYNKNTNKRMMNAQDPNYAAANKDGYSAIVDIESIQDDWPAGVIGYISKPILQACDSLAEPPEFLAVGINPSQSK</sequence>
<dbReference type="EMBL" id="JBAHYK010000017">
    <property type="protein sequence ID" value="KAL0581081.1"/>
    <property type="molecule type" value="Genomic_DNA"/>
</dbReference>
<organism evidence="2 3">
    <name type="scientific">Marasmius crinis-equi</name>
    <dbReference type="NCBI Taxonomy" id="585013"/>
    <lineage>
        <taxon>Eukaryota</taxon>
        <taxon>Fungi</taxon>
        <taxon>Dikarya</taxon>
        <taxon>Basidiomycota</taxon>
        <taxon>Agaricomycotina</taxon>
        <taxon>Agaricomycetes</taxon>
        <taxon>Agaricomycetidae</taxon>
        <taxon>Agaricales</taxon>
        <taxon>Marasmiineae</taxon>
        <taxon>Marasmiaceae</taxon>
        <taxon>Marasmius</taxon>
    </lineage>
</organism>
<accession>A0ABR3FZU6</accession>
<dbReference type="Gene3D" id="2.60.130.10">
    <property type="entry name" value="Aromatic compound dioxygenase"/>
    <property type="match status" value="1"/>
</dbReference>
<feature type="chain" id="PRO_5046420892" description="Aromatic compound dioxygenase" evidence="1">
    <location>
        <begin position="21"/>
        <end position="265"/>
    </location>
</feature>
<dbReference type="PANTHER" id="PTHR34315">
    <property type="match status" value="1"/>
</dbReference>
<comment type="caution">
    <text evidence="2">The sequence shown here is derived from an EMBL/GenBank/DDBJ whole genome shotgun (WGS) entry which is preliminary data.</text>
</comment>
<evidence type="ECO:0000256" key="1">
    <source>
        <dbReference type="SAM" id="SignalP"/>
    </source>
</evidence>
<name>A0ABR3FZU6_9AGAR</name>
<feature type="signal peptide" evidence="1">
    <location>
        <begin position="1"/>
        <end position="20"/>
    </location>
</feature>
<evidence type="ECO:0008006" key="4">
    <source>
        <dbReference type="Google" id="ProtNLM"/>
    </source>
</evidence>
<dbReference type="SUPFAM" id="SSF49482">
    <property type="entry name" value="Aromatic compound dioxygenase"/>
    <property type="match status" value="1"/>
</dbReference>
<evidence type="ECO:0000313" key="3">
    <source>
        <dbReference type="Proteomes" id="UP001465976"/>
    </source>
</evidence>
<dbReference type="InterPro" id="IPR015889">
    <property type="entry name" value="Intradiol_dOase_core"/>
</dbReference>
<dbReference type="PANTHER" id="PTHR34315:SF1">
    <property type="entry name" value="INTRADIOL RING-CLEAVAGE DIOXYGENASES DOMAIN-CONTAINING PROTEIN-RELATED"/>
    <property type="match status" value="1"/>
</dbReference>
<evidence type="ECO:0000313" key="2">
    <source>
        <dbReference type="EMBL" id="KAL0581081.1"/>
    </source>
</evidence>